<evidence type="ECO:0000313" key="1">
    <source>
        <dbReference type="EMBL" id="CAH3033081.1"/>
    </source>
</evidence>
<organism evidence="1 2">
    <name type="scientific">Pocillopora meandrina</name>
    <dbReference type="NCBI Taxonomy" id="46732"/>
    <lineage>
        <taxon>Eukaryota</taxon>
        <taxon>Metazoa</taxon>
        <taxon>Cnidaria</taxon>
        <taxon>Anthozoa</taxon>
        <taxon>Hexacorallia</taxon>
        <taxon>Scleractinia</taxon>
        <taxon>Astrocoeniina</taxon>
        <taxon>Pocilloporidae</taxon>
        <taxon>Pocillopora</taxon>
    </lineage>
</organism>
<sequence length="90" mass="10307">MLIFTKNIVFSEAYRDDRNSPYTIIQDRVRTDEIITDACGGDNSDIDSDDELVENEEVSDEDSFVMNLPNMYLSAPGRGFHQHAYSCFDM</sequence>
<evidence type="ECO:0000313" key="2">
    <source>
        <dbReference type="Proteomes" id="UP001159428"/>
    </source>
</evidence>
<dbReference type="AlphaFoldDB" id="A0AAU9VRX0"/>
<dbReference type="EMBL" id="CALNXJ010000002">
    <property type="protein sequence ID" value="CAH3033081.1"/>
    <property type="molecule type" value="Genomic_DNA"/>
</dbReference>
<proteinExistence type="predicted"/>
<keyword evidence="2" id="KW-1185">Reference proteome</keyword>
<dbReference type="Proteomes" id="UP001159428">
    <property type="component" value="Unassembled WGS sequence"/>
</dbReference>
<accession>A0AAU9VRX0</accession>
<name>A0AAU9VRX0_9CNID</name>
<reference evidence="1 2" key="1">
    <citation type="submission" date="2022-05" db="EMBL/GenBank/DDBJ databases">
        <authorList>
            <consortium name="Genoscope - CEA"/>
            <person name="William W."/>
        </authorList>
    </citation>
    <scope>NUCLEOTIDE SEQUENCE [LARGE SCALE GENOMIC DNA]</scope>
</reference>
<gene>
    <name evidence="1" type="ORF">PMEA_00010907</name>
</gene>
<comment type="caution">
    <text evidence="1">The sequence shown here is derived from an EMBL/GenBank/DDBJ whole genome shotgun (WGS) entry which is preliminary data.</text>
</comment>
<protein>
    <submittedName>
        <fullName evidence="1">Uncharacterized protein</fullName>
    </submittedName>
</protein>